<dbReference type="AlphaFoldDB" id="A0A7H0WB67"/>
<proteinExistence type="inferred from homology"/>
<feature type="transmembrane region" description="Helical" evidence="7">
    <location>
        <begin position="343"/>
        <end position="365"/>
    </location>
</feature>
<comment type="function">
    <text evidence="7">Core subunit of the mitochondrial membrane respiratory chain NADH dehydrogenase (Complex I) which catalyzes electron transfer from NADH through the respiratory chain, using ubiquinone as an electron acceptor. Essential for the catalytic activity and assembly of complex I.</text>
</comment>
<dbReference type="Pfam" id="PF00361">
    <property type="entry name" value="Proton_antipo_M"/>
    <property type="match status" value="1"/>
</dbReference>
<keyword evidence="7" id="KW-0830">Ubiquinone</keyword>
<dbReference type="EC" id="7.1.1.2" evidence="7"/>
<feature type="transmembrane region" description="Helical" evidence="7">
    <location>
        <begin position="259"/>
        <end position="279"/>
    </location>
</feature>
<dbReference type="NCBIfam" id="NF004499">
    <property type="entry name" value="PRK05846.1-3"/>
    <property type="match status" value="1"/>
</dbReference>
<dbReference type="InterPro" id="IPR003918">
    <property type="entry name" value="NADH_UbQ_OxRdtase"/>
</dbReference>
<keyword evidence="7" id="KW-0520">NAD</keyword>
<feature type="transmembrane region" description="Helical" evidence="7">
    <location>
        <begin position="377"/>
        <end position="397"/>
    </location>
</feature>
<geneLocation type="mitochondrion" evidence="9"/>
<evidence type="ECO:0000256" key="5">
    <source>
        <dbReference type="ARBA" id="ARBA00022989"/>
    </source>
</evidence>
<dbReference type="GO" id="GO:0031966">
    <property type="term" value="C:mitochondrial membrane"/>
    <property type="evidence" value="ECO:0007669"/>
    <property type="project" value="UniProtKB-SubCell"/>
</dbReference>
<accession>A0A7H0WB67</accession>
<dbReference type="EMBL" id="MT270117">
    <property type="protein sequence ID" value="QNR39796.1"/>
    <property type="molecule type" value="Genomic_DNA"/>
</dbReference>
<keyword evidence="7" id="KW-0813">Transport</keyword>
<keyword evidence="4 7" id="KW-0812">Transmembrane</keyword>
<evidence type="ECO:0000256" key="1">
    <source>
        <dbReference type="ARBA" id="ARBA00003257"/>
    </source>
</evidence>
<feature type="transmembrane region" description="Helical" evidence="7">
    <location>
        <begin position="467"/>
        <end position="485"/>
    </location>
</feature>
<comment type="catalytic activity">
    <reaction evidence="7">
        <text>a ubiquinone + NADH + 5 H(+)(in) = a ubiquinol + NAD(+) + 4 H(+)(out)</text>
        <dbReference type="Rhea" id="RHEA:29091"/>
        <dbReference type="Rhea" id="RHEA-COMP:9565"/>
        <dbReference type="Rhea" id="RHEA-COMP:9566"/>
        <dbReference type="ChEBI" id="CHEBI:15378"/>
        <dbReference type="ChEBI" id="CHEBI:16389"/>
        <dbReference type="ChEBI" id="CHEBI:17976"/>
        <dbReference type="ChEBI" id="CHEBI:57540"/>
        <dbReference type="ChEBI" id="CHEBI:57945"/>
        <dbReference type="EC" id="7.1.1.2"/>
    </reaction>
</comment>
<feature type="transmembrane region" description="Helical" evidence="7">
    <location>
        <begin position="417"/>
        <end position="443"/>
    </location>
</feature>
<dbReference type="PANTHER" id="PTHR43507:SF1">
    <property type="entry name" value="NADH-UBIQUINONE OXIDOREDUCTASE CHAIN 4"/>
    <property type="match status" value="1"/>
</dbReference>
<evidence type="ECO:0000256" key="4">
    <source>
        <dbReference type="ARBA" id="ARBA00022692"/>
    </source>
</evidence>
<feature type="transmembrane region" description="Helical" evidence="7">
    <location>
        <begin position="51"/>
        <end position="81"/>
    </location>
</feature>
<dbReference type="NCBIfam" id="TIGR01972">
    <property type="entry name" value="NDH_I_M"/>
    <property type="match status" value="1"/>
</dbReference>
<feature type="transmembrane region" description="Helical" evidence="7">
    <location>
        <begin position="150"/>
        <end position="171"/>
    </location>
</feature>
<name>A0A7H0WB67_9RHOD</name>
<protein>
    <recommendedName>
        <fullName evidence="7">NADH-ubiquinone oxidoreductase chain 4</fullName>
        <ecNumber evidence="7">7.1.1.2</ecNumber>
    </recommendedName>
</protein>
<keyword evidence="7" id="KW-0249">Electron transport</keyword>
<keyword evidence="5 7" id="KW-1133">Transmembrane helix</keyword>
<organism evidence="9">
    <name type="scientific">Cavernulicola chilensis</name>
    <dbReference type="NCBI Taxonomy" id="3028028"/>
    <lineage>
        <taxon>Eukaryota</taxon>
        <taxon>Rhodophyta</taxon>
        <taxon>Bangiophyceae</taxon>
        <taxon>Cavernulicolales</taxon>
        <taxon>Cavernulicolaceae</taxon>
        <taxon>Cavernulicola</taxon>
    </lineage>
</organism>
<gene>
    <name evidence="9" type="primary">nad4</name>
    <name evidence="9" type="ORF">CDCH_SybilCave_013</name>
</gene>
<evidence type="ECO:0000256" key="3">
    <source>
        <dbReference type="ARBA" id="ARBA00009025"/>
    </source>
</evidence>
<dbReference type="GO" id="GO:0015990">
    <property type="term" value="P:electron transport coupled proton transport"/>
    <property type="evidence" value="ECO:0007669"/>
    <property type="project" value="TreeGrafter"/>
</dbReference>
<dbReference type="InterPro" id="IPR001750">
    <property type="entry name" value="ND/Mrp_TM"/>
</dbReference>
<feature type="transmembrane region" description="Helical" evidence="7">
    <location>
        <begin position="183"/>
        <end position="204"/>
    </location>
</feature>
<feature type="transmembrane region" description="Helical" evidence="7">
    <location>
        <begin position="224"/>
        <end position="247"/>
    </location>
</feature>
<keyword evidence="6 7" id="KW-0472">Membrane</keyword>
<feature type="transmembrane region" description="Helical" evidence="7">
    <location>
        <begin position="318"/>
        <end position="337"/>
    </location>
</feature>
<dbReference type="PANTHER" id="PTHR43507">
    <property type="entry name" value="NADH-UBIQUINONE OXIDOREDUCTASE CHAIN 4"/>
    <property type="match status" value="1"/>
</dbReference>
<feature type="transmembrane region" description="Helical" evidence="7">
    <location>
        <begin position="101"/>
        <end position="122"/>
    </location>
</feature>
<evidence type="ECO:0000313" key="9">
    <source>
        <dbReference type="EMBL" id="QNR39796.1"/>
    </source>
</evidence>
<dbReference type="GO" id="GO:0003954">
    <property type="term" value="F:NADH dehydrogenase activity"/>
    <property type="evidence" value="ECO:0007669"/>
    <property type="project" value="TreeGrafter"/>
</dbReference>
<dbReference type="RefSeq" id="YP_010007623.1">
    <property type="nucleotide sequence ID" value="NC_053319.1"/>
</dbReference>
<dbReference type="InterPro" id="IPR010227">
    <property type="entry name" value="NADH_Q_OxRdtase_chainM/4"/>
</dbReference>
<feature type="transmembrane region" description="Helical" evidence="7">
    <location>
        <begin position="21"/>
        <end position="39"/>
    </location>
</feature>
<evidence type="ECO:0000256" key="2">
    <source>
        <dbReference type="ARBA" id="ARBA00004141"/>
    </source>
</evidence>
<dbReference type="GO" id="GO:0042773">
    <property type="term" value="P:ATP synthesis coupled electron transport"/>
    <property type="evidence" value="ECO:0007669"/>
    <property type="project" value="InterPro"/>
</dbReference>
<keyword evidence="7 9" id="KW-0496">Mitochondrion</keyword>
<sequence length="506" mass="56739">MIDYTVAFIQLALSLVKHTEILFYLIVSPLAGCLVLLFIPRSHERSLRYVALAFSLASFLCSLIIWLLFTPISGATHFLYILNWIEFINVDYTLGMDGVSLSFVLLTTFLTPLCLLLSWGSVHSYVKEYLLLFLLLESILLHAFCALDVLLFYIFFESVLIPIFIIIGVWGSRQRKIRAALQFFLYTLVGSLLILLAILSIYYETGSTNILILSNFQFGENQQFWLWLAFFVGFAVKIPMVPFHIWLPEAHAEAPTGGSVILAGVLLKLGGYGFLRFAIPLFPHASVYFSPLVYVISIVAIIYASLTALRQVDLKKIIAYSSVAHIGYVTIGLFSFNTQGNEGSIILILGHGLVSSALFFCVGILYDRHQTRILKYYGGLVQTMPLFCSLYFCFTIANAGFPGTSNFVGEMLVLTGVFQVNTTVAFISAIGLVLGIAYSLWLYNRVCFGSSRSHYIQATQDLSRREFLILALLAVPIIWMGIYPSPFLDTFHASVEHMIKHIIKLL</sequence>
<reference evidence="9" key="1">
    <citation type="journal article" date="2020" name="BMC Evol. Biol.">
        <title>Potential causes and consequences of rapid mitochondrial genome evolution in thermoacidophilic Galdieria (Rhodophyta).</title>
        <authorList>
            <person name="Cho C.H."/>
            <person name="Park S.I."/>
            <person name="Ciniglia C."/>
            <person name="Yang E.C."/>
            <person name="Graf L."/>
            <person name="Bhattacharya D."/>
            <person name="Yoon H.S."/>
        </authorList>
    </citation>
    <scope>NUCLEOTIDE SEQUENCE</scope>
</reference>
<comment type="subcellular location">
    <subcellularLocation>
        <location evidence="2">Membrane</location>
        <topology evidence="2">Multi-pass membrane protein</topology>
    </subcellularLocation>
    <subcellularLocation>
        <location evidence="7">Mitochondrion membrane</location>
        <topology evidence="7">Multi-pass membrane protein</topology>
    </subcellularLocation>
</comment>
<dbReference type="GO" id="GO:0048039">
    <property type="term" value="F:ubiquinone binding"/>
    <property type="evidence" value="ECO:0007669"/>
    <property type="project" value="TreeGrafter"/>
</dbReference>
<evidence type="ECO:0000256" key="6">
    <source>
        <dbReference type="ARBA" id="ARBA00023136"/>
    </source>
</evidence>
<comment type="similarity">
    <text evidence="3 7">Belongs to the complex I subunit 4 family.</text>
</comment>
<keyword evidence="7" id="KW-0679">Respiratory chain</keyword>
<evidence type="ECO:0000259" key="8">
    <source>
        <dbReference type="Pfam" id="PF00361"/>
    </source>
</evidence>
<dbReference type="GeneID" id="63062093"/>
<evidence type="ECO:0000256" key="7">
    <source>
        <dbReference type="RuleBase" id="RU003297"/>
    </source>
</evidence>
<dbReference type="PRINTS" id="PR01437">
    <property type="entry name" value="NUOXDRDTASE4"/>
</dbReference>
<feature type="domain" description="NADH:quinone oxidoreductase/Mrp antiporter transmembrane" evidence="8">
    <location>
        <begin position="146"/>
        <end position="428"/>
    </location>
</feature>
<dbReference type="GO" id="GO:0008137">
    <property type="term" value="F:NADH dehydrogenase (ubiquinone) activity"/>
    <property type="evidence" value="ECO:0007669"/>
    <property type="project" value="UniProtKB-UniRule"/>
</dbReference>
<comment type="function">
    <text evidence="1">Core subunit of the mitochondrial membrane respiratory chain NADH dehydrogenase (Complex I) that is believed to belong to the minimal assembly required for catalysis. Complex I functions in the transfer of electrons from NADH to the respiratory chain. The immediate electron acceptor for the enzyme is believed to be ubiquinone.</text>
</comment>
<feature type="transmembrane region" description="Helical" evidence="7">
    <location>
        <begin position="285"/>
        <end position="306"/>
    </location>
</feature>